<accession>A0A8K0UFX7</accession>
<dbReference type="Pfam" id="PF07714">
    <property type="entry name" value="PK_Tyr_Ser-Thr"/>
    <property type="match status" value="1"/>
</dbReference>
<gene>
    <name evidence="3" type="ORF">BXZ70DRAFT_583674</name>
</gene>
<dbReference type="Gene3D" id="1.10.510.10">
    <property type="entry name" value="Transferase(Phosphotransferase) domain 1"/>
    <property type="match status" value="1"/>
</dbReference>
<feature type="domain" description="Protein kinase" evidence="2">
    <location>
        <begin position="99"/>
        <end position="383"/>
    </location>
</feature>
<dbReference type="InterPro" id="IPR000719">
    <property type="entry name" value="Prot_kinase_dom"/>
</dbReference>
<dbReference type="InterPro" id="IPR001245">
    <property type="entry name" value="Ser-Thr/Tyr_kinase_cat_dom"/>
</dbReference>
<feature type="compositionally biased region" description="Polar residues" evidence="1">
    <location>
        <begin position="514"/>
        <end position="534"/>
    </location>
</feature>
<dbReference type="InterPro" id="IPR011009">
    <property type="entry name" value="Kinase-like_dom_sf"/>
</dbReference>
<keyword evidence="3" id="KW-0418">Kinase</keyword>
<dbReference type="PROSITE" id="PS50011">
    <property type="entry name" value="PROTEIN_KINASE_DOM"/>
    <property type="match status" value="1"/>
</dbReference>
<protein>
    <submittedName>
        <fullName evidence="3">Kinase-like domain-containing protein</fullName>
    </submittedName>
</protein>
<dbReference type="InterPro" id="IPR051681">
    <property type="entry name" value="Ser/Thr_Kinases-Pseudokinases"/>
</dbReference>
<sequence>MTEIEEDRMQSFQELSPIQRLIHTAIEDDEQKALLMKLSVEESQAALDELWTLLELPLLPCTAVGVQSPPARNKLRRFSLKISLRYDILPRALFLTRVLVHGESRASGGFADVYCGEYDGQVVAIKRLRVYVNSPLSQRIKLKQAFCRETLLWKNLSHRHVLPFLGVSEDLFDNNSMCMVLPWMWKGGIRHYIDSLNRGNGFSTRSFTECVDEWLYQVAAGLAYLHEEGIVHGDLHGGNILVDAGETIRLTDFGMALIAEATSYQYGSIHGGGAIRWQAPELLDPDEFGLTSTRPTFASDTYSFAFTSIELYTGEVPFATLTELQLMKRIVKGERPVQPRNMSQTLWYLVQSCWNHHPATRPSLLDVVSTLNRITLVPTKPTFGRYRLSSKEIRVAMNSAFLNHPDHIVNEMEEPTVPIGAAYDTLTTFLSNLDFEVLTPSQLTKWFEGFVENPLPLSFTPSHLFELISAIPGPSPVATRPDIPPSSPSGGLWAEWQARQGMWGDPASDGWGDNNVTWEQSNGWEIETPLSQKT</sequence>
<name>A0A8K0UFX7_9AGAR</name>
<evidence type="ECO:0000259" key="2">
    <source>
        <dbReference type="PROSITE" id="PS50011"/>
    </source>
</evidence>
<dbReference type="PANTHER" id="PTHR44329:SF214">
    <property type="entry name" value="PROTEIN KINASE DOMAIN-CONTAINING PROTEIN"/>
    <property type="match status" value="1"/>
</dbReference>
<evidence type="ECO:0000313" key="3">
    <source>
        <dbReference type="EMBL" id="KAH8082793.1"/>
    </source>
</evidence>
<dbReference type="AlphaFoldDB" id="A0A8K0UFX7"/>
<dbReference type="PANTHER" id="PTHR44329">
    <property type="entry name" value="SERINE/THREONINE-PROTEIN KINASE TNNI3K-RELATED"/>
    <property type="match status" value="1"/>
</dbReference>
<keyword evidence="3" id="KW-0808">Transferase</keyword>
<evidence type="ECO:0000256" key="1">
    <source>
        <dbReference type="SAM" id="MobiDB-lite"/>
    </source>
</evidence>
<dbReference type="Proteomes" id="UP000813824">
    <property type="component" value="Unassembled WGS sequence"/>
</dbReference>
<dbReference type="GO" id="GO:0005524">
    <property type="term" value="F:ATP binding"/>
    <property type="evidence" value="ECO:0007669"/>
    <property type="project" value="InterPro"/>
</dbReference>
<keyword evidence="4" id="KW-1185">Reference proteome</keyword>
<dbReference type="SUPFAM" id="SSF56112">
    <property type="entry name" value="Protein kinase-like (PK-like)"/>
    <property type="match status" value="1"/>
</dbReference>
<dbReference type="OrthoDB" id="346907at2759"/>
<reference evidence="3" key="1">
    <citation type="journal article" date="2021" name="New Phytol.">
        <title>Evolutionary innovations through gain and loss of genes in the ectomycorrhizal Boletales.</title>
        <authorList>
            <person name="Wu G."/>
            <person name="Miyauchi S."/>
            <person name="Morin E."/>
            <person name="Kuo A."/>
            <person name="Drula E."/>
            <person name="Varga T."/>
            <person name="Kohler A."/>
            <person name="Feng B."/>
            <person name="Cao Y."/>
            <person name="Lipzen A."/>
            <person name="Daum C."/>
            <person name="Hundley H."/>
            <person name="Pangilinan J."/>
            <person name="Johnson J."/>
            <person name="Barry K."/>
            <person name="LaButti K."/>
            <person name="Ng V."/>
            <person name="Ahrendt S."/>
            <person name="Min B."/>
            <person name="Choi I.G."/>
            <person name="Park H."/>
            <person name="Plett J.M."/>
            <person name="Magnuson J."/>
            <person name="Spatafora J.W."/>
            <person name="Nagy L.G."/>
            <person name="Henrissat B."/>
            <person name="Grigoriev I.V."/>
            <person name="Yang Z.L."/>
            <person name="Xu J."/>
            <person name="Martin F.M."/>
        </authorList>
    </citation>
    <scope>NUCLEOTIDE SEQUENCE</scope>
    <source>
        <strain evidence="3">KKN 215</strain>
    </source>
</reference>
<comment type="caution">
    <text evidence="3">The sequence shown here is derived from an EMBL/GenBank/DDBJ whole genome shotgun (WGS) entry which is preliminary data.</text>
</comment>
<evidence type="ECO:0000313" key="4">
    <source>
        <dbReference type="Proteomes" id="UP000813824"/>
    </source>
</evidence>
<dbReference type="GO" id="GO:0004674">
    <property type="term" value="F:protein serine/threonine kinase activity"/>
    <property type="evidence" value="ECO:0007669"/>
    <property type="project" value="TreeGrafter"/>
</dbReference>
<organism evidence="3 4">
    <name type="scientific">Cristinia sonorae</name>
    <dbReference type="NCBI Taxonomy" id="1940300"/>
    <lineage>
        <taxon>Eukaryota</taxon>
        <taxon>Fungi</taxon>
        <taxon>Dikarya</taxon>
        <taxon>Basidiomycota</taxon>
        <taxon>Agaricomycotina</taxon>
        <taxon>Agaricomycetes</taxon>
        <taxon>Agaricomycetidae</taxon>
        <taxon>Agaricales</taxon>
        <taxon>Pleurotineae</taxon>
        <taxon>Stephanosporaceae</taxon>
        <taxon>Cristinia</taxon>
    </lineage>
</organism>
<dbReference type="EMBL" id="JAEVFJ010000049">
    <property type="protein sequence ID" value="KAH8082793.1"/>
    <property type="molecule type" value="Genomic_DNA"/>
</dbReference>
<proteinExistence type="predicted"/>
<feature type="region of interest" description="Disordered" evidence="1">
    <location>
        <begin position="503"/>
        <end position="534"/>
    </location>
</feature>